<comment type="caution">
    <text evidence="1">The sequence shown here is derived from an EMBL/GenBank/DDBJ whole genome shotgun (WGS) entry which is preliminary data.</text>
</comment>
<name>S0F6N3_9BACT</name>
<evidence type="ECO:0000313" key="2">
    <source>
        <dbReference type="Proteomes" id="UP000014073"/>
    </source>
</evidence>
<gene>
    <name evidence="1" type="ORF">BACCOPRO_00790</name>
</gene>
<dbReference type="HOGENOM" id="CLU_2285743_0_0_10"/>
<organism evidence="1 2">
    <name type="scientific">Phocaeicola coprophilus DSM 18228 = JCM 13818</name>
    <dbReference type="NCBI Taxonomy" id="547042"/>
    <lineage>
        <taxon>Bacteria</taxon>
        <taxon>Pseudomonadati</taxon>
        <taxon>Bacteroidota</taxon>
        <taxon>Bacteroidia</taxon>
        <taxon>Bacteroidales</taxon>
        <taxon>Bacteroidaceae</taxon>
        <taxon>Phocaeicola</taxon>
    </lineage>
</organism>
<reference evidence="1 2" key="1">
    <citation type="submission" date="2008-12" db="EMBL/GenBank/DDBJ databases">
        <authorList>
            <person name="Fulton L."/>
            <person name="Clifton S."/>
            <person name="Fulton B."/>
            <person name="Xu J."/>
            <person name="Minx P."/>
            <person name="Pepin K.H."/>
            <person name="Johnson M."/>
            <person name="Bhonagiri V."/>
            <person name="Nash W.E."/>
            <person name="Mardis E.R."/>
            <person name="Wilson R.K."/>
        </authorList>
    </citation>
    <scope>NUCLEOTIDE SEQUENCE [LARGE SCALE GENOMIC DNA]</scope>
    <source>
        <strain evidence="1 2">DSM 18228</strain>
    </source>
</reference>
<evidence type="ECO:0000313" key="1">
    <source>
        <dbReference type="EMBL" id="EEF75307.1"/>
    </source>
</evidence>
<dbReference type="EMBL" id="ACBW01000053">
    <property type="protein sequence ID" value="EEF75307.1"/>
    <property type="molecule type" value="Genomic_DNA"/>
</dbReference>
<dbReference type="Proteomes" id="UP000014073">
    <property type="component" value="Unassembled WGS sequence"/>
</dbReference>
<dbReference type="AlphaFoldDB" id="S0F6N3"/>
<keyword evidence="2" id="KW-1185">Reference proteome</keyword>
<proteinExistence type="predicted"/>
<sequence>MMMRPEPMAGTSGCSSTDSILFFQPIRPVEALFRSLKTKCDCCFPVHFDSVKIIFVDEGYHEIHKFGPECGILYPLPESLAGKGQQDFEKSYSFQLGAAIR</sequence>
<protein>
    <submittedName>
        <fullName evidence="1">Uncharacterized protein</fullName>
    </submittedName>
</protein>
<accession>S0F6N3</accession>